<evidence type="ECO:0000256" key="2">
    <source>
        <dbReference type="ARBA" id="ARBA00022670"/>
    </source>
</evidence>
<feature type="domain" description="PDZ" evidence="4">
    <location>
        <begin position="291"/>
        <end position="386"/>
    </location>
</feature>
<dbReference type="InterPro" id="IPR009003">
    <property type="entry name" value="Peptidase_S1_PA"/>
</dbReference>
<comment type="caution">
    <text evidence="5">The sequence shown here is derived from an EMBL/GenBank/DDBJ whole genome shotgun (WGS) entry which is preliminary data.</text>
</comment>
<gene>
    <name evidence="5" type="ORF">GCM10023184_12210</name>
</gene>
<evidence type="ECO:0000256" key="3">
    <source>
        <dbReference type="ARBA" id="ARBA00022801"/>
    </source>
</evidence>
<dbReference type="InterPro" id="IPR001478">
    <property type="entry name" value="PDZ"/>
</dbReference>
<dbReference type="InterPro" id="IPR036034">
    <property type="entry name" value="PDZ_sf"/>
</dbReference>
<dbReference type="EMBL" id="BAABGY010000005">
    <property type="protein sequence ID" value="GAA4324685.1"/>
    <property type="molecule type" value="Genomic_DNA"/>
</dbReference>
<sequence length="499" mass="52641">MKWKQVLAIVGISAATTFGSIFAYNKFIAPERYAVGTATGGLPVNYAGFTGNTGNPAETVDLTRAANAAVPAVVHIKTKIPAKKVSNLRRNNEMFDDWFGDFFGGSPNVIPEQRASGSGVLISEDGYIVTNNHVISNGNDGVADEINVTLNNRKSYKARLIGRDPSSDLAVLKIDGNKFPFLIYGNNANLQLGQWVLAIGYPLTLETTVTAGIVSATGRSININRRQSETPVESFIQTDAAVNQGNSGGALVNPSGELIGINSAILAPTGTYAGYSFAIPVNIVKKIVDDIIRFGDVQRGYLGINYIATDDLSDDERKAQGLPTNTDGVLVSGVSPEGGAAAAGIKKGDIITKVNGAAVNSGIQMSAQIANFRPGDKVEVVYLRNNKEVATQVVLKKKGDVITQNIGNRLGAELTTLDKAKARQYGISGGVVVNKITDGGPISRTRMQPGFVIISVNGQEVGSVDALAQLLTAAGGPVRVEGIYPGYDGTYTYPMNLDQ</sequence>
<dbReference type="InterPro" id="IPR043504">
    <property type="entry name" value="Peptidase_S1_PA_chymotrypsin"/>
</dbReference>
<dbReference type="Pfam" id="PF13180">
    <property type="entry name" value="PDZ_2"/>
    <property type="match status" value="1"/>
</dbReference>
<dbReference type="PROSITE" id="PS50106">
    <property type="entry name" value="PDZ"/>
    <property type="match status" value="2"/>
</dbReference>
<name>A0ABP8GIL8_9BACT</name>
<dbReference type="PRINTS" id="PR00834">
    <property type="entry name" value="PROTEASES2C"/>
</dbReference>
<accession>A0ABP8GIL8</accession>
<dbReference type="SMART" id="SM00228">
    <property type="entry name" value="PDZ"/>
    <property type="match status" value="2"/>
</dbReference>
<dbReference type="Gene3D" id="2.40.10.10">
    <property type="entry name" value="Trypsin-like serine proteases"/>
    <property type="match status" value="2"/>
</dbReference>
<evidence type="ECO:0000256" key="1">
    <source>
        <dbReference type="ARBA" id="ARBA00010541"/>
    </source>
</evidence>
<proteinExistence type="inferred from homology"/>
<keyword evidence="2" id="KW-0645">Protease</keyword>
<dbReference type="Gene3D" id="2.30.42.10">
    <property type="match status" value="2"/>
</dbReference>
<keyword evidence="6" id="KW-1185">Reference proteome</keyword>
<organism evidence="5 6">
    <name type="scientific">Flaviaesturariibacter amylovorans</name>
    <dbReference type="NCBI Taxonomy" id="1084520"/>
    <lineage>
        <taxon>Bacteria</taxon>
        <taxon>Pseudomonadati</taxon>
        <taxon>Bacteroidota</taxon>
        <taxon>Chitinophagia</taxon>
        <taxon>Chitinophagales</taxon>
        <taxon>Chitinophagaceae</taxon>
        <taxon>Flaviaestuariibacter</taxon>
    </lineage>
</organism>
<evidence type="ECO:0000259" key="4">
    <source>
        <dbReference type="PROSITE" id="PS50106"/>
    </source>
</evidence>
<comment type="similarity">
    <text evidence="1">Belongs to the peptidase S1C family.</text>
</comment>
<dbReference type="SUPFAM" id="SSF50156">
    <property type="entry name" value="PDZ domain-like"/>
    <property type="match status" value="2"/>
</dbReference>
<reference evidence="6" key="1">
    <citation type="journal article" date="2019" name="Int. J. Syst. Evol. Microbiol.">
        <title>The Global Catalogue of Microorganisms (GCM) 10K type strain sequencing project: providing services to taxonomists for standard genome sequencing and annotation.</title>
        <authorList>
            <consortium name="The Broad Institute Genomics Platform"/>
            <consortium name="The Broad Institute Genome Sequencing Center for Infectious Disease"/>
            <person name="Wu L."/>
            <person name="Ma J."/>
        </authorList>
    </citation>
    <scope>NUCLEOTIDE SEQUENCE [LARGE SCALE GENOMIC DNA]</scope>
    <source>
        <strain evidence="6">JCM 17919</strain>
    </source>
</reference>
<dbReference type="Pfam" id="PF13365">
    <property type="entry name" value="Trypsin_2"/>
    <property type="match status" value="1"/>
</dbReference>
<dbReference type="PANTHER" id="PTHR22939:SF129">
    <property type="entry name" value="SERINE PROTEASE HTRA2, MITOCHONDRIAL"/>
    <property type="match status" value="1"/>
</dbReference>
<dbReference type="InterPro" id="IPR001940">
    <property type="entry name" value="Peptidase_S1C"/>
</dbReference>
<dbReference type="SUPFAM" id="SSF50494">
    <property type="entry name" value="Trypsin-like serine proteases"/>
    <property type="match status" value="1"/>
</dbReference>
<protein>
    <submittedName>
        <fullName evidence="5">Do family serine endopeptidase</fullName>
    </submittedName>
</protein>
<dbReference type="Proteomes" id="UP001501725">
    <property type="component" value="Unassembled WGS sequence"/>
</dbReference>
<dbReference type="RefSeq" id="WP_345254271.1">
    <property type="nucleotide sequence ID" value="NZ_BAABGY010000005.1"/>
</dbReference>
<dbReference type="PANTHER" id="PTHR22939">
    <property type="entry name" value="SERINE PROTEASE FAMILY S1C HTRA-RELATED"/>
    <property type="match status" value="1"/>
</dbReference>
<evidence type="ECO:0000313" key="5">
    <source>
        <dbReference type="EMBL" id="GAA4324685.1"/>
    </source>
</evidence>
<feature type="domain" description="PDZ" evidence="4">
    <location>
        <begin position="392"/>
        <end position="480"/>
    </location>
</feature>
<evidence type="ECO:0000313" key="6">
    <source>
        <dbReference type="Proteomes" id="UP001501725"/>
    </source>
</evidence>
<dbReference type="Pfam" id="PF00595">
    <property type="entry name" value="PDZ"/>
    <property type="match status" value="1"/>
</dbReference>
<keyword evidence="3" id="KW-0378">Hydrolase</keyword>